<dbReference type="AlphaFoldDB" id="A0A0C9WBF2"/>
<dbReference type="Gene3D" id="2.80.10.50">
    <property type="match status" value="1"/>
</dbReference>
<dbReference type="SUPFAM" id="SSF50370">
    <property type="entry name" value="Ricin B-like lectins"/>
    <property type="match status" value="1"/>
</dbReference>
<proteinExistence type="predicted"/>
<organism evidence="1 2">
    <name type="scientific">Hydnomerulius pinastri MD-312</name>
    <dbReference type="NCBI Taxonomy" id="994086"/>
    <lineage>
        <taxon>Eukaryota</taxon>
        <taxon>Fungi</taxon>
        <taxon>Dikarya</taxon>
        <taxon>Basidiomycota</taxon>
        <taxon>Agaricomycotina</taxon>
        <taxon>Agaricomycetes</taxon>
        <taxon>Agaricomycetidae</taxon>
        <taxon>Boletales</taxon>
        <taxon>Boletales incertae sedis</taxon>
        <taxon>Leucogyrophana</taxon>
    </lineage>
</organism>
<dbReference type="Proteomes" id="UP000053820">
    <property type="component" value="Unassembled WGS sequence"/>
</dbReference>
<reference evidence="1 2" key="1">
    <citation type="submission" date="2014-04" db="EMBL/GenBank/DDBJ databases">
        <title>Evolutionary Origins and Diversification of the Mycorrhizal Mutualists.</title>
        <authorList>
            <consortium name="DOE Joint Genome Institute"/>
            <consortium name="Mycorrhizal Genomics Consortium"/>
            <person name="Kohler A."/>
            <person name="Kuo A."/>
            <person name="Nagy L.G."/>
            <person name="Floudas D."/>
            <person name="Copeland A."/>
            <person name="Barry K.W."/>
            <person name="Cichocki N."/>
            <person name="Veneault-Fourrey C."/>
            <person name="LaButti K."/>
            <person name="Lindquist E.A."/>
            <person name="Lipzen A."/>
            <person name="Lundell T."/>
            <person name="Morin E."/>
            <person name="Murat C."/>
            <person name="Riley R."/>
            <person name="Ohm R."/>
            <person name="Sun H."/>
            <person name="Tunlid A."/>
            <person name="Henrissat B."/>
            <person name="Grigoriev I.V."/>
            <person name="Hibbett D.S."/>
            <person name="Martin F."/>
        </authorList>
    </citation>
    <scope>NUCLEOTIDE SEQUENCE [LARGE SCALE GENOMIC DNA]</scope>
    <source>
        <strain evidence="1 2">MD-312</strain>
    </source>
</reference>
<evidence type="ECO:0000313" key="2">
    <source>
        <dbReference type="Proteomes" id="UP000053820"/>
    </source>
</evidence>
<dbReference type="EMBL" id="KN839869">
    <property type="protein sequence ID" value="KIJ60762.1"/>
    <property type="molecule type" value="Genomic_DNA"/>
</dbReference>
<dbReference type="InterPro" id="IPR035992">
    <property type="entry name" value="Ricin_B-like_lectins"/>
</dbReference>
<dbReference type="OrthoDB" id="2739433at2759"/>
<dbReference type="HOGENOM" id="CLU_1570844_0_0_1"/>
<name>A0A0C9WBF2_9AGAM</name>
<gene>
    <name evidence="1" type="ORF">HYDPIDRAFT_116820</name>
</gene>
<sequence length="170" mass="18577">MTADHVLVGNPKNDSDGQKWAVVPSGPGYTICNLRTKMYLSLAEIKQGGPVVATHFPAAWDILELSVGDPKFTVYEFFWPLTPFMLDLEGGSTAPRTRVQIFTEVGVPPEHRKFRQWKAISVDGDLGGVADNGLTVTKTTTTTTTTVQRVARGALLTDIPECHSCVMRSQ</sequence>
<evidence type="ECO:0000313" key="1">
    <source>
        <dbReference type="EMBL" id="KIJ60762.1"/>
    </source>
</evidence>
<protein>
    <submittedName>
        <fullName evidence="1">Carbohydrate-binding module family 13 protein</fullName>
    </submittedName>
</protein>
<keyword evidence="2" id="KW-1185">Reference proteome</keyword>
<accession>A0A0C9WBF2</accession>